<gene>
    <name evidence="2" type="ORF">MDOR_36560</name>
</gene>
<dbReference type="KEGG" id="mdr:MDOR_36560"/>
<feature type="region of interest" description="Disordered" evidence="1">
    <location>
        <begin position="49"/>
        <end position="74"/>
    </location>
</feature>
<dbReference type="AlphaFoldDB" id="A0A7I7VXH4"/>
<evidence type="ECO:0000256" key="1">
    <source>
        <dbReference type="SAM" id="MobiDB-lite"/>
    </source>
</evidence>
<evidence type="ECO:0000313" key="3">
    <source>
        <dbReference type="Proteomes" id="UP000467201"/>
    </source>
</evidence>
<organism evidence="2 3">
    <name type="scientific">Mycolicibacterium doricum</name>
    <dbReference type="NCBI Taxonomy" id="126673"/>
    <lineage>
        <taxon>Bacteria</taxon>
        <taxon>Bacillati</taxon>
        <taxon>Actinomycetota</taxon>
        <taxon>Actinomycetes</taxon>
        <taxon>Mycobacteriales</taxon>
        <taxon>Mycobacteriaceae</taxon>
        <taxon>Mycolicibacterium</taxon>
    </lineage>
</organism>
<evidence type="ECO:0000313" key="2">
    <source>
        <dbReference type="EMBL" id="BBZ09487.1"/>
    </source>
</evidence>
<reference evidence="2 3" key="1">
    <citation type="journal article" date="2019" name="Emerg. Microbes Infect.">
        <title>Comprehensive subspecies identification of 175 nontuberculous mycobacteria species based on 7547 genomic profiles.</title>
        <authorList>
            <person name="Matsumoto Y."/>
            <person name="Kinjo T."/>
            <person name="Motooka D."/>
            <person name="Nabeya D."/>
            <person name="Jung N."/>
            <person name="Uechi K."/>
            <person name="Horii T."/>
            <person name="Iida T."/>
            <person name="Fujita J."/>
            <person name="Nakamura S."/>
        </authorList>
    </citation>
    <scope>NUCLEOTIDE SEQUENCE [LARGE SCALE GENOMIC DNA]</scope>
    <source>
        <strain evidence="2 3">JCM 12405</strain>
    </source>
</reference>
<dbReference type="Proteomes" id="UP000467201">
    <property type="component" value="Chromosome"/>
</dbReference>
<feature type="region of interest" description="Disordered" evidence="1">
    <location>
        <begin position="1"/>
        <end position="28"/>
    </location>
</feature>
<protein>
    <submittedName>
        <fullName evidence="2">Uncharacterized protein</fullName>
    </submittedName>
</protein>
<dbReference type="EMBL" id="AP022605">
    <property type="protein sequence ID" value="BBZ09487.1"/>
    <property type="molecule type" value="Genomic_DNA"/>
</dbReference>
<accession>A0A7I7VXH4</accession>
<proteinExistence type="predicted"/>
<sequence>MLPVRLPLLTFARPHRQPPRDGTDFPGRRYNAARQQMSDLQDCIAAEHFARTRAPAHPRSRAAAQPRSQETPPP</sequence>
<feature type="compositionally biased region" description="Basic and acidic residues" evidence="1">
    <location>
        <begin position="18"/>
        <end position="27"/>
    </location>
</feature>
<name>A0A7I7VXH4_9MYCO</name>